<evidence type="ECO:0000259" key="1">
    <source>
        <dbReference type="PROSITE" id="PS51831"/>
    </source>
</evidence>
<name>A0ABT1N545_9GAMM</name>
<dbReference type="EMBL" id="JANEYT010000047">
    <property type="protein sequence ID" value="MCQ1059836.1"/>
    <property type="molecule type" value="Genomic_DNA"/>
</dbReference>
<dbReference type="InterPro" id="IPR003607">
    <property type="entry name" value="HD/PDEase_dom"/>
</dbReference>
<dbReference type="RefSeq" id="WP_255043951.1">
    <property type="nucleotide sequence ID" value="NZ_JANEYT010000047.1"/>
</dbReference>
<organism evidence="2 3">
    <name type="scientific">Photobacterium pectinilyticum</name>
    <dbReference type="NCBI Taxonomy" id="2906793"/>
    <lineage>
        <taxon>Bacteria</taxon>
        <taxon>Pseudomonadati</taxon>
        <taxon>Pseudomonadota</taxon>
        <taxon>Gammaproteobacteria</taxon>
        <taxon>Vibrionales</taxon>
        <taxon>Vibrionaceae</taxon>
        <taxon>Photobacterium</taxon>
    </lineage>
</organism>
<dbReference type="SUPFAM" id="SSF109604">
    <property type="entry name" value="HD-domain/PDEase-like"/>
    <property type="match status" value="1"/>
</dbReference>
<reference evidence="2 3" key="1">
    <citation type="submission" date="2022-07" db="EMBL/GenBank/DDBJ databases">
        <title>Photobacterium pectinilyticum sp. nov., a marine bacterium isolated from surface seawater of Qingdao offshore.</title>
        <authorList>
            <person name="Wang X."/>
        </authorList>
    </citation>
    <scope>NUCLEOTIDE SEQUENCE [LARGE SCALE GENOMIC DNA]</scope>
    <source>
        <strain evidence="2 3">ZSDE20</strain>
    </source>
</reference>
<accession>A0ABT1N545</accession>
<dbReference type="Gene3D" id="1.10.3210.50">
    <property type="match status" value="1"/>
</dbReference>
<dbReference type="PANTHER" id="PTHR33594:SF1">
    <property type="entry name" value="HD_PDEASE DOMAIN-CONTAINING PROTEIN"/>
    <property type="match status" value="1"/>
</dbReference>
<dbReference type="Proteomes" id="UP001524460">
    <property type="component" value="Unassembled WGS sequence"/>
</dbReference>
<dbReference type="Pfam" id="PF01966">
    <property type="entry name" value="HD"/>
    <property type="match status" value="1"/>
</dbReference>
<feature type="domain" description="HD" evidence="1">
    <location>
        <begin position="29"/>
        <end position="133"/>
    </location>
</feature>
<proteinExistence type="predicted"/>
<evidence type="ECO:0000313" key="3">
    <source>
        <dbReference type="Proteomes" id="UP001524460"/>
    </source>
</evidence>
<sequence length="213" mass="23977">MFETKLGNQLENQFVEFIQSEMQQDLAHDMNHVLRVVKTAKELCASEGAVLEVVLPAAYLHDCFSFPKNHPDRAKSSQVAANKAVEFLASIDYPSQYFEAIHHAIVTHSFSANIEPKTLEAQIVQDADRLDALGAIGIARCIQVSSSLGVSLYDAEDPFSEDRDLNDRLYTIDHFYTKLFKLKDTMNTLSAKAEAEKRTVFMEEYLKQLGAEI</sequence>
<gene>
    <name evidence="2" type="ORF">NHN17_17450</name>
</gene>
<protein>
    <submittedName>
        <fullName evidence="2">HD domain-containing protein</fullName>
    </submittedName>
</protein>
<dbReference type="PROSITE" id="PS51831">
    <property type="entry name" value="HD"/>
    <property type="match status" value="1"/>
</dbReference>
<dbReference type="CDD" id="cd00077">
    <property type="entry name" value="HDc"/>
    <property type="match status" value="1"/>
</dbReference>
<evidence type="ECO:0000313" key="2">
    <source>
        <dbReference type="EMBL" id="MCQ1059836.1"/>
    </source>
</evidence>
<dbReference type="InterPro" id="IPR006674">
    <property type="entry name" value="HD_domain"/>
</dbReference>
<dbReference type="PANTHER" id="PTHR33594">
    <property type="entry name" value="SUPERFAMILY HYDROLASE, PUTATIVE (AFU_ORTHOLOGUE AFUA_1G03035)-RELATED"/>
    <property type="match status" value="1"/>
</dbReference>
<keyword evidence="3" id="KW-1185">Reference proteome</keyword>
<dbReference type="SMART" id="SM00471">
    <property type="entry name" value="HDc"/>
    <property type="match status" value="1"/>
</dbReference>
<comment type="caution">
    <text evidence="2">The sequence shown here is derived from an EMBL/GenBank/DDBJ whole genome shotgun (WGS) entry which is preliminary data.</text>
</comment>